<dbReference type="AlphaFoldDB" id="A0A0C2WYR3"/>
<proteinExistence type="predicted"/>
<dbReference type="OrthoDB" id="3069130at2759"/>
<dbReference type="InParanoid" id="A0A0C2WYR3"/>
<organism evidence="1 2">
    <name type="scientific">Amanita muscaria (strain Koide BX008)</name>
    <dbReference type="NCBI Taxonomy" id="946122"/>
    <lineage>
        <taxon>Eukaryota</taxon>
        <taxon>Fungi</taxon>
        <taxon>Dikarya</taxon>
        <taxon>Basidiomycota</taxon>
        <taxon>Agaricomycotina</taxon>
        <taxon>Agaricomycetes</taxon>
        <taxon>Agaricomycetidae</taxon>
        <taxon>Agaricales</taxon>
        <taxon>Pluteineae</taxon>
        <taxon>Amanitaceae</taxon>
        <taxon>Amanita</taxon>
    </lineage>
</organism>
<keyword evidence="2" id="KW-1185">Reference proteome</keyword>
<evidence type="ECO:0000313" key="1">
    <source>
        <dbReference type="EMBL" id="KIL61991.1"/>
    </source>
</evidence>
<name>A0A0C2WYR3_AMAMK</name>
<dbReference type="Proteomes" id="UP000054549">
    <property type="component" value="Unassembled WGS sequence"/>
</dbReference>
<gene>
    <name evidence="1" type="ORF">M378DRAFT_13187</name>
</gene>
<dbReference type="HOGENOM" id="CLU_130489_0_0_1"/>
<evidence type="ECO:0000313" key="2">
    <source>
        <dbReference type="Proteomes" id="UP000054549"/>
    </source>
</evidence>
<sequence length="191" mass="21356">MSSTKDFADQVPIFHGSGWITWEPIMKAFLRTKGVWKYIDGSATVPTLGIIMDLEEAPAPPTMQEPIEPGPKEPESSSLAYDADLARYKQEWKEHRAAMATWRSDNYEARSYNHKTQAEYVKAKADFDEGNDKALGYLSIKISRSLYHLLTESASESWTILKDQYSKTGAASAIYVACLTGFLLMSSSQSP</sequence>
<accession>A0A0C2WYR3</accession>
<dbReference type="EMBL" id="KN818277">
    <property type="protein sequence ID" value="KIL61991.1"/>
    <property type="molecule type" value="Genomic_DNA"/>
</dbReference>
<protein>
    <submittedName>
        <fullName evidence="1">Uncharacterized protein</fullName>
    </submittedName>
</protein>
<reference evidence="1 2" key="1">
    <citation type="submission" date="2014-04" db="EMBL/GenBank/DDBJ databases">
        <title>Evolutionary Origins and Diversification of the Mycorrhizal Mutualists.</title>
        <authorList>
            <consortium name="DOE Joint Genome Institute"/>
            <consortium name="Mycorrhizal Genomics Consortium"/>
            <person name="Kohler A."/>
            <person name="Kuo A."/>
            <person name="Nagy L.G."/>
            <person name="Floudas D."/>
            <person name="Copeland A."/>
            <person name="Barry K.W."/>
            <person name="Cichocki N."/>
            <person name="Veneault-Fourrey C."/>
            <person name="LaButti K."/>
            <person name="Lindquist E.A."/>
            <person name="Lipzen A."/>
            <person name="Lundell T."/>
            <person name="Morin E."/>
            <person name="Murat C."/>
            <person name="Riley R."/>
            <person name="Ohm R."/>
            <person name="Sun H."/>
            <person name="Tunlid A."/>
            <person name="Henrissat B."/>
            <person name="Grigoriev I.V."/>
            <person name="Hibbett D.S."/>
            <person name="Martin F."/>
        </authorList>
    </citation>
    <scope>NUCLEOTIDE SEQUENCE [LARGE SCALE GENOMIC DNA]</scope>
    <source>
        <strain evidence="1 2">Koide BX008</strain>
    </source>
</reference>